<evidence type="ECO:0000256" key="2">
    <source>
        <dbReference type="ARBA" id="ARBA00022670"/>
    </source>
</evidence>
<dbReference type="STRING" id="1169540.A0A0G4GF49"/>
<dbReference type="PANTHER" id="PTHR43690:SF33">
    <property type="entry name" value="STROMAL PROCESSING PEPTIDASE, CHLOROPLASTIC"/>
    <property type="match status" value="1"/>
</dbReference>
<feature type="compositionally biased region" description="Low complexity" evidence="7">
    <location>
        <begin position="93"/>
        <end position="110"/>
    </location>
</feature>
<keyword evidence="12" id="KW-1185">Reference proteome</keyword>
<dbReference type="OrthoDB" id="330756at2759"/>
<name>A0A0G4GF49_VITBC</name>
<feature type="region of interest" description="Disordered" evidence="7">
    <location>
        <begin position="93"/>
        <end position="126"/>
    </location>
</feature>
<evidence type="ECO:0000313" key="11">
    <source>
        <dbReference type="EMBL" id="CEM28165.1"/>
    </source>
</evidence>
<dbReference type="InterPro" id="IPR001431">
    <property type="entry name" value="Pept_M16_Zn_BS"/>
</dbReference>
<evidence type="ECO:0000256" key="6">
    <source>
        <dbReference type="ARBA" id="ARBA00023049"/>
    </source>
</evidence>
<keyword evidence="8" id="KW-0812">Transmembrane</keyword>
<evidence type="ECO:0000256" key="4">
    <source>
        <dbReference type="ARBA" id="ARBA00022801"/>
    </source>
</evidence>
<reference evidence="11 12" key="1">
    <citation type="submission" date="2014-11" db="EMBL/GenBank/DDBJ databases">
        <authorList>
            <person name="Zhu J."/>
            <person name="Qi W."/>
            <person name="Song R."/>
        </authorList>
    </citation>
    <scope>NUCLEOTIDE SEQUENCE [LARGE SCALE GENOMIC DNA]</scope>
</reference>
<dbReference type="OMA" id="FVYGPTH"/>
<keyword evidence="5" id="KW-0862">Zinc</keyword>
<feature type="domain" description="Peptidase M16 N-terminal" evidence="9">
    <location>
        <begin position="15"/>
        <end position="96"/>
    </location>
</feature>
<organism evidence="11 12">
    <name type="scientific">Vitrella brassicaformis (strain CCMP3155)</name>
    <dbReference type="NCBI Taxonomy" id="1169540"/>
    <lineage>
        <taxon>Eukaryota</taxon>
        <taxon>Sar</taxon>
        <taxon>Alveolata</taxon>
        <taxon>Colpodellida</taxon>
        <taxon>Vitrellaceae</taxon>
        <taxon>Vitrella</taxon>
    </lineage>
</organism>
<evidence type="ECO:0000259" key="10">
    <source>
        <dbReference type="Pfam" id="PF05193"/>
    </source>
</evidence>
<dbReference type="GO" id="GO:0046872">
    <property type="term" value="F:metal ion binding"/>
    <property type="evidence" value="ECO:0007669"/>
    <property type="project" value="UniProtKB-KW"/>
</dbReference>
<protein>
    <recommendedName>
        <fullName evidence="13">Peptidase M16 N-terminal domain-containing protein</fullName>
    </recommendedName>
</protein>
<dbReference type="GO" id="GO:0006508">
    <property type="term" value="P:proteolysis"/>
    <property type="evidence" value="ECO:0007669"/>
    <property type="project" value="UniProtKB-KW"/>
</dbReference>
<dbReference type="Pfam" id="PF05193">
    <property type="entry name" value="Peptidase_M16_C"/>
    <property type="match status" value="2"/>
</dbReference>
<dbReference type="PROSITE" id="PS00143">
    <property type="entry name" value="INSULINASE"/>
    <property type="match status" value="1"/>
</dbReference>
<keyword evidence="4" id="KW-0378">Hydrolase</keyword>
<dbReference type="Pfam" id="PF00675">
    <property type="entry name" value="Peptidase_M16"/>
    <property type="match status" value="1"/>
</dbReference>
<evidence type="ECO:0000313" key="12">
    <source>
        <dbReference type="Proteomes" id="UP000041254"/>
    </source>
</evidence>
<dbReference type="GO" id="GO:0004222">
    <property type="term" value="F:metalloendopeptidase activity"/>
    <property type="evidence" value="ECO:0007669"/>
    <property type="project" value="InterPro"/>
</dbReference>
<feature type="compositionally biased region" description="Acidic residues" evidence="7">
    <location>
        <begin position="529"/>
        <end position="538"/>
    </location>
</feature>
<dbReference type="PhylomeDB" id="A0A0G4GF49"/>
<dbReference type="VEuPathDB" id="CryptoDB:Vbra_17654"/>
<feature type="region of interest" description="Disordered" evidence="7">
    <location>
        <begin position="249"/>
        <end position="271"/>
    </location>
</feature>
<evidence type="ECO:0000256" key="7">
    <source>
        <dbReference type="SAM" id="MobiDB-lite"/>
    </source>
</evidence>
<dbReference type="InParanoid" id="A0A0G4GF49"/>
<dbReference type="AlphaFoldDB" id="A0A0G4GF49"/>
<proteinExistence type="inferred from homology"/>
<evidence type="ECO:0008006" key="13">
    <source>
        <dbReference type="Google" id="ProtNLM"/>
    </source>
</evidence>
<dbReference type="InterPro" id="IPR011249">
    <property type="entry name" value="Metalloenz_LuxS/M16"/>
</dbReference>
<evidence type="ECO:0000256" key="5">
    <source>
        <dbReference type="ARBA" id="ARBA00022833"/>
    </source>
</evidence>
<dbReference type="Gene3D" id="3.30.830.10">
    <property type="entry name" value="Metalloenzyme, LuxS/M16 peptidase-like"/>
    <property type="match status" value="4"/>
</dbReference>
<evidence type="ECO:0000256" key="8">
    <source>
        <dbReference type="SAM" id="Phobius"/>
    </source>
</evidence>
<keyword evidence="8" id="KW-0472">Membrane</keyword>
<keyword evidence="8" id="KW-1133">Transmembrane helix</keyword>
<keyword evidence="2" id="KW-0645">Protease</keyword>
<dbReference type="SUPFAM" id="SSF63411">
    <property type="entry name" value="LuxS/MPP-like metallohydrolase"/>
    <property type="match status" value="3"/>
</dbReference>
<dbReference type="PANTHER" id="PTHR43690">
    <property type="entry name" value="NARDILYSIN"/>
    <property type="match status" value="1"/>
</dbReference>
<feature type="region of interest" description="Disordered" evidence="7">
    <location>
        <begin position="519"/>
        <end position="551"/>
    </location>
</feature>
<keyword evidence="6" id="KW-0482">Metalloprotease</keyword>
<dbReference type="Proteomes" id="UP000041254">
    <property type="component" value="Unassembled WGS sequence"/>
</dbReference>
<evidence type="ECO:0000256" key="1">
    <source>
        <dbReference type="ARBA" id="ARBA00007261"/>
    </source>
</evidence>
<feature type="domain" description="Peptidase M16 C-terminal" evidence="10">
    <location>
        <begin position="848"/>
        <end position="1083"/>
    </location>
</feature>
<evidence type="ECO:0000256" key="3">
    <source>
        <dbReference type="ARBA" id="ARBA00022723"/>
    </source>
</evidence>
<dbReference type="EMBL" id="CDMY01000646">
    <property type="protein sequence ID" value="CEM28165.1"/>
    <property type="molecule type" value="Genomic_DNA"/>
</dbReference>
<feature type="domain" description="Peptidase M16 C-terminal" evidence="10">
    <location>
        <begin position="205"/>
        <end position="420"/>
    </location>
</feature>
<comment type="similarity">
    <text evidence="1">Belongs to the peptidase M16 family.</text>
</comment>
<feature type="transmembrane region" description="Helical" evidence="8">
    <location>
        <begin position="1218"/>
        <end position="1241"/>
    </location>
</feature>
<gene>
    <name evidence="11" type="ORF">Vbra_17654</name>
</gene>
<dbReference type="InterPro" id="IPR050626">
    <property type="entry name" value="Peptidase_M16"/>
</dbReference>
<keyword evidence="3" id="KW-0479">Metal-binding</keyword>
<dbReference type="InterPro" id="IPR011765">
    <property type="entry name" value="Pept_M16_N"/>
</dbReference>
<evidence type="ECO:0000259" key="9">
    <source>
        <dbReference type="Pfam" id="PF00675"/>
    </source>
</evidence>
<sequence>MGRLANGMEYRVLPHSFPPRKVVCYMAVNSGSLHEDRDEQGLAHFLEHLVFLGTARFPSVEASKKELAELGMAYGGDLNAYTDFNQTVYTLHSPTEAPSASSPSNSPTSRETTEAPTDHPAAAADESGSNTYRCLVLLRELCFEATLEGGKDFDTEKKNVMSEEQMRNTVAYRVEKRLFDQMHGEDGNMLKERWPIGDMRVIQKCTPEKARAFYKKWYTPDNMCLFVVGDIEAEAVVRAIHSIFADIPSPSPTLSPSPSTHTETEAMPPDSASAPVLEFCKGGRFTCRGSGRLPSSHAFFQSAKQREVVVQHDLLRLVSITIGVKEPMVAVRDRRESFITVVDTTIDLVLHSRLADLYDNTRDPPFLSILHEYLNSARENCAWNVLVLSAKPTKWKEALHAAIQEIAKLCLYGVSAGELKWATQTLLKQWRDAARQESSIESSELMEELLDDWTVGNITVDREQEYQLCKELAPLVTPQIVQDRAKLIFPFVTDYFDAYTGREGRPRGSIFVYGPTHMNTDTQEGPDAAYDDYGDDNDDGHIPDPLGGEEPSLSLQQTPALIHEQAVKKISALRHLDVDMPTMNSGALPKGPRLRLRVGEVLEVLRKGLQQPEQPSAFELPDWIVDPHEIESKMASLRPRFIPPLVRSPLKSFGPRVCAAAPHTDDASEGYTDPRTDVVLLRLQNGVTINAKKTDFEPNSCDIHLAFTGGVLLETDKSEQGASNLGLEAIFGGGVCGYPNKVIRKLLPLWGLSISSGSDKEGVVVSMALDANADEGVGLERSFQLIHAFMTKPTWDLEALERARNAMLVKLQLMETSMDSQLAIRLADVLFCGDHRCSTPSVDQVKDLSVDTLKTLVRRQLQPERLEISVVGDFDLARVKELALRYLGTLENDPEHTLVATDDPADVSVPFAPIKHFDRSQVCRVFIPDEQNANRCTLTVAFRNYGRYDTDKARAFHNEAQDSGEEGEGVGDGMGYHGDVDAPMPLLEGERYKAHPFYRFRLWRLIDSIVNNRIFKEIREHRGLAYAADFTGSHSDLFDDGVVFVTVNPSPEKAAKAFDAVMLELHALATDRPPTENEFTAALAPTLAGIASNLETNDYWLTLLYGLQDRYKAKDLSHIHSIADFYAKITLDDVKDELRHRFNPSPCVTGIGLTGSRELEGLGERLQAAIEKRVRDKFGADESLCNQLQQWPSDGWEEVLEEDQEWVALQQRKRQKRWLVWAAPAMVVVATVVLGGLYGLYSGRGRGGWGIGGIFTSRRPTE</sequence>
<dbReference type="InterPro" id="IPR007863">
    <property type="entry name" value="Peptidase_M16_C"/>
</dbReference>
<accession>A0A0G4GF49</accession>